<dbReference type="AlphaFoldDB" id="A0A261U0T3"/>
<gene>
    <name evidence="1" type="ORF">CAL25_04065</name>
</gene>
<dbReference type="Proteomes" id="UP000216913">
    <property type="component" value="Unassembled WGS sequence"/>
</dbReference>
<evidence type="ECO:0000313" key="2">
    <source>
        <dbReference type="Proteomes" id="UP000216913"/>
    </source>
</evidence>
<dbReference type="EMBL" id="NEVP01000001">
    <property type="protein sequence ID" value="OZI55574.1"/>
    <property type="molecule type" value="Genomic_DNA"/>
</dbReference>
<evidence type="ECO:0000313" key="1">
    <source>
        <dbReference type="EMBL" id="OZI55574.1"/>
    </source>
</evidence>
<comment type="caution">
    <text evidence="1">The sequence shown here is derived from an EMBL/GenBank/DDBJ whole genome shotgun (WGS) entry which is preliminary data.</text>
</comment>
<name>A0A261U0T3_9BORD</name>
<organism evidence="1 2">
    <name type="scientific">Bordetella genomosp. 5</name>
    <dbReference type="NCBI Taxonomy" id="1395608"/>
    <lineage>
        <taxon>Bacteria</taxon>
        <taxon>Pseudomonadati</taxon>
        <taxon>Pseudomonadota</taxon>
        <taxon>Betaproteobacteria</taxon>
        <taxon>Burkholderiales</taxon>
        <taxon>Alcaligenaceae</taxon>
        <taxon>Bordetella</taxon>
    </lineage>
</organism>
<proteinExistence type="predicted"/>
<accession>A0A261U0T3</accession>
<keyword evidence="2" id="KW-1185">Reference proteome</keyword>
<sequence length="119" mass="13590">MITVSESHSVLFIWRDGAILTDRSFYAYLIELLSGGNFRTLLEFHWHPSHKGFHCVTPCGSDADYTNRMLHGCTELKVKTRRLDPARAADRLALIEIFCRICGITIDNPHDGQSARLWN</sequence>
<protein>
    <submittedName>
        <fullName evidence="1">Uncharacterized protein</fullName>
    </submittedName>
</protein>
<reference evidence="1 2" key="1">
    <citation type="submission" date="2017-05" db="EMBL/GenBank/DDBJ databases">
        <title>Complete and WGS of Bordetella genogroups.</title>
        <authorList>
            <person name="Spilker T."/>
            <person name="LiPuma J."/>
        </authorList>
    </citation>
    <scope>NUCLEOTIDE SEQUENCE [LARGE SCALE GENOMIC DNA]</scope>
    <source>
        <strain evidence="1 2">AU10456</strain>
    </source>
</reference>